<dbReference type="OrthoDB" id="5853397at2759"/>
<proteinExistence type="inferred from homology"/>
<dbReference type="GO" id="GO:0034353">
    <property type="term" value="F:mRNA 5'-diphosphatase activity"/>
    <property type="evidence" value="ECO:0007669"/>
    <property type="project" value="TreeGrafter"/>
</dbReference>
<dbReference type="GO" id="GO:0000956">
    <property type="term" value="P:nuclear-transcribed mRNA catabolic process"/>
    <property type="evidence" value="ECO:0007669"/>
    <property type="project" value="TreeGrafter"/>
</dbReference>
<dbReference type="GO" id="GO:0110155">
    <property type="term" value="P:NAD-cap decapping"/>
    <property type="evidence" value="ECO:0007669"/>
    <property type="project" value="TreeGrafter"/>
</dbReference>
<dbReference type="InterPro" id="IPR013961">
    <property type="entry name" value="RAI1"/>
</dbReference>
<dbReference type="GO" id="GO:0003723">
    <property type="term" value="F:RNA binding"/>
    <property type="evidence" value="ECO:0007669"/>
    <property type="project" value="UniProtKB-KW"/>
</dbReference>
<keyword evidence="6" id="KW-1185">Reference proteome</keyword>
<accession>A0A0L0GAM7</accession>
<dbReference type="GeneID" id="25902307"/>
<feature type="domain" description="RAI1-like" evidence="4">
    <location>
        <begin position="3"/>
        <end position="67"/>
    </location>
</feature>
<protein>
    <recommendedName>
        <fullName evidence="2">Decapping nuclease</fullName>
        <ecNumber evidence="2">3.6.1.-</ecNumber>
    </recommendedName>
</protein>
<evidence type="ECO:0000313" key="6">
    <source>
        <dbReference type="Proteomes" id="UP000054560"/>
    </source>
</evidence>
<keyword evidence="2" id="KW-0378">Hydrolase</keyword>
<dbReference type="GO" id="GO:0000166">
    <property type="term" value="F:nucleotide binding"/>
    <property type="evidence" value="ECO:0007669"/>
    <property type="project" value="UniProtKB-KW"/>
</dbReference>
<feature type="region of interest" description="Disordered" evidence="3">
    <location>
        <begin position="62"/>
        <end position="156"/>
    </location>
</feature>
<dbReference type="STRING" id="667725.A0A0L0GAM7"/>
<comment type="cofactor">
    <cofactor evidence="2">
        <name>a divalent metal cation</name>
        <dbReference type="ChEBI" id="CHEBI:60240"/>
    </cofactor>
</comment>
<dbReference type="RefSeq" id="XP_014159947.1">
    <property type="nucleotide sequence ID" value="XM_014304472.1"/>
</dbReference>
<evidence type="ECO:0000256" key="3">
    <source>
        <dbReference type="SAM" id="MobiDB-lite"/>
    </source>
</evidence>
<dbReference type="PANTHER" id="PTHR12395">
    <property type="entry name" value="DOM-3 RELATED"/>
    <property type="match status" value="1"/>
</dbReference>
<dbReference type="GO" id="GO:0005829">
    <property type="term" value="C:cytosol"/>
    <property type="evidence" value="ECO:0007669"/>
    <property type="project" value="TreeGrafter"/>
</dbReference>
<keyword evidence="2" id="KW-0547">Nucleotide-binding</keyword>
<evidence type="ECO:0000313" key="5">
    <source>
        <dbReference type="EMBL" id="KNC86045.1"/>
    </source>
</evidence>
<dbReference type="Proteomes" id="UP000054560">
    <property type="component" value="Unassembled WGS sequence"/>
</dbReference>
<dbReference type="GO" id="GO:0046872">
    <property type="term" value="F:metal ion binding"/>
    <property type="evidence" value="ECO:0007669"/>
    <property type="project" value="UniProtKB-KW"/>
</dbReference>
<comment type="subcellular location">
    <subcellularLocation>
        <location evidence="2">Nucleus</location>
    </subcellularLocation>
</comment>
<dbReference type="Pfam" id="PF08652">
    <property type="entry name" value="RAI1"/>
    <property type="match status" value="2"/>
</dbReference>
<feature type="compositionally biased region" description="Basic and acidic residues" evidence="3">
    <location>
        <begin position="78"/>
        <end position="88"/>
    </location>
</feature>
<reference evidence="5 6" key="1">
    <citation type="submission" date="2011-02" db="EMBL/GenBank/DDBJ databases">
        <title>The Genome Sequence of Sphaeroforma arctica JP610.</title>
        <authorList>
            <consortium name="The Broad Institute Genome Sequencing Platform"/>
            <person name="Russ C."/>
            <person name="Cuomo C."/>
            <person name="Young S.K."/>
            <person name="Zeng Q."/>
            <person name="Gargeya S."/>
            <person name="Alvarado L."/>
            <person name="Berlin A."/>
            <person name="Chapman S.B."/>
            <person name="Chen Z."/>
            <person name="Freedman E."/>
            <person name="Gellesch M."/>
            <person name="Goldberg J."/>
            <person name="Griggs A."/>
            <person name="Gujja S."/>
            <person name="Heilman E."/>
            <person name="Heiman D."/>
            <person name="Howarth C."/>
            <person name="Mehta T."/>
            <person name="Neiman D."/>
            <person name="Pearson M."/>
            <person name="Roberts A."/>
            <person name="Saif S."/>
            <person name="Shea T."/>
            <person name="Shenoy N."/>
            <person name="Sisk P."/>
            <person name="Stolte C."/>
            <person name="Sykes S."/>
            <person name="White J."/>
            <person name="Yandava C."/>
            <person name="Burger G."/>
            <person name="Gray M.W."/>
            <person name="Holland P.W.H."/>
            <person name="King N."/>
            <person name="Lang F.B.F."/>
            <person name="Roger A.J."/>
            <person name="Ruiz-Trillo I."/>
            <person name="Haas B."/>
            <person name="Nusbaum C."/>
            <person name="Birren B."/>
        </authorList>
    </citation>
    <scope>NUCLEOTIDE SEQUENCE [LARGE SCALE GENOMIC DNA]</scope>
    <source>
        <strain evidence="5 6">JP610</strain>
    </source>
</reference>
<dbReference type="GO" id="GO:0004518">
    <property type="term" value="F:nuclease activity"/>
    <property type="evidence" value="ECO:0007669"/>
    <property type="project" value="UniProtKB-KW"/>
</dbReference>
<keyword evidence="2" id="KW-0539">Nucleus</keyword>
<feature type="domain" description="RAI1-like" evidence="4">
    <location>
        <begin position="178"/>
        <end position="446"/>
    </location>
</feature>
<dbReference type="eggNOG" id="KOG1982">
    <property type="taxonomic scope" value="Eukaryota"/>
</dbReference>
<comment type="function">
    <text evidence="2">Decapping enzyme for NAD-capped RNAs: specifically hydrolyzes the nicotinamide adenine dinucleotide (NAD) cap from a subset of RNAs by removing the entire NAD moiety from the 5'-end of an NAD-capped RNA.</text>
</comment>
<evidence type="ECO:0000256" key="2">
    <source>
        <dbReference type="RuleBase" id="RU367113"/>
    </source>
</evidence>
<dbReference type="EC" id="3.6.1.-" evidence="2"/>
<keyword evidence="2" id="KW-0694">RNA-binding</keyword>
<feature type="compositionally biased region" description="Polar residues" evidence="3">
    <location>
        <begin position="146"/>
        <end position="156"/>
    </location>
</feature>
<comment type="similarity">
    <text evidence="1 2">Belongs to the DXO/Dom3Z family.</text>
</comment>
<evidence type="ECO:0000256" key="1">
    <source>
        <dbReference type="ARBA" id="ARBA00006562"/>
    </source>
</evidence>
<dbReference type="PANTHER" id="PTHR12395:SF9">
    <property type="entry name" value="DECAPPING AND EXORIBONUCLEASE PROTEIN"/>
    <property type="match status" value="1"/>
</dbReference>
<dbReference type="AlphaFoldDB" id="A0A0L0GAM7"/>
<feature type="compositionally biased region" description="Polar residues" evidence="3">
    <location>
        <begin position="90"/>
        <end position="117"/>
    </location>
</feature>
<name>A0A0L0GAM7_9EUKA</name>
<dbReference type="GO" id="GO:0005634">
    <property type="term" value="C:nucleus"/>
    <property type="evidence" value="ECO:0007669"/>
    <property type="project" value="UniProtKB-SubCell"/>
</dbReference>
<dbReference type="EMBL" id="KQ241671">
    <property type="protein sequence ID" value="KNC86045.1"/>
    <property type="molecule type" value="Genomic_DNA"/>
</dbReference>
<keyword evidence="2" id="KW-0540">Nuclease</keyword>
<organism evidence="5 6">
    <name type="scientific">Sphaeroforma arctica JP610</name>
    <dbReference type="NCBI Taxonomy" id="667725"/>
    <lineage>
        <taxon>Eukaryota</taxon>
        <taxon>Ichthyosporea</taxon>
        <taxon>Ichthyophonida</taxon>
        <taxon>Sphaeroforma</taxon>
    </lineage>
</organism>
<gene>
    <name evidence="5" type="ORF">SARC_01803</name>
</gene>
<sequence>MGFSYDADLVPHFDDSALGYYRVPPERADLTVGFDVFQSKDEAKDNRLDDLLAALEHGWKKELKRRKSDGGPANDTTTNERDTKRMRTEAQPNDTPRTRGQTSRDIQVQSRTNTLDSNIEPPATRTDTHTKPPDRGNNAEQAIPDSGTTRAQDTADTLQQQHSALHNNNTHSTVESRAERFNTGVDMVMWRGLMSKLFITPYCRNDRFNEPWKFGAMLLDGCIYLCEIKTEQKEMDTRGKMLCYGGFKFEQYCTVADRAEAQRMAREGTRPEIEHTPVNNSIAYCAIFRSKLGKHRVVMGAEMDCLKADGRKWDLGSYVELKTSKVIHSQRDEENFEKTKLLKSWAQSFLSGVETIVYGFRDHQSIVRAVQQFKTREMHRNARAKGYWDPQICISFAQGLLNVVKEVVTEDACDTTYVFELDNATNSVTASADSSAGRFQFFPDGFVERHSTEQHL</sequence>
<keyword evidence="2" id="KW-0479">Metal-binding</keyword>
<evidence type="ECO:0000259" key="4">
    <source>
        <dbReference type="Pfam" id="PF08652"/>
    </source>
</evidence>
<dbReference type="InterPro" id="IPR039039">
    <property type="entry name" value="RAI1-like_fam"/>
</dbReference>